<reference evidence="1" key="1">
    <citation type="journal article" date="2014" name="Front. Microbiol.">
        <title>High frequency of phylogenetically diverse reductive dehalogenase-homologous genes in deep subseafloor sedimentary metagenomes.</title>
        <authorList>
            <person name="Kawai M."/>
            <person name="Futagami T."/>
            <person name="Toyoda A."/>
            <person name="Takaki Y."/>
            <person name="Nishi S."/>
            <person name="Hori S."/>
            <person name="Arai W."/>
            <person name="Tsubouchi T."/>
            <person name="Morono Y."/>
            <person name="Uchiyama I."/>
            <person name="Ito T."/>
            <person name="Fujiyama A."/>
            <person name="Inagaki F."/>
            <person name="Takami H."/>
        </authorList>
    </citation>
    <scope>NUCLEOTIDE SEQUENCE</scope>
    <source>
        <strain evidence="1">Expedition CK06-06</strain>
    </source>
</reference>
<accession>X1VTY7</accession>
<comment type="caution">
    <text evidence="1">The sequence shown here is derived from an EMBL/GenBank/DDBJ whole genome shotgun (WGS) entry which is preliminary data.</text>
</comment>
<dbReference type="EMBL" id="BARW01036097">
    <property type="protein sequence ID" value="GAJ24552.1"/>
    <property type="molecule type" value="Genomic_DNA"/>
</dbReference>
<sequence>LAEGKAKKLVLNNIANKLIKIACALIKNNSRYTEGYYSVNPLCLNLT</sequence>
<protein>
    <recommendedName>
        <fullName evidence="2">IS110 family transposase</fullName>
    </recommendedName>
</protein>
<evidence type="ECO:0008006" key="2">
    <source>
        <dbReference type="Google" id="ProtNLM"/>
    </source>
</evidence>
<evidence type="ECO:0000313" key="1">
    <source>
        <dbReference type="EMBL" id="GAJ24552.1"/>
    </source>
</evidence>
<feature type="non-terminal residue" evidence="1">
    <location>
        <position position="1"/>
    </location>
</feature>
<dbReference type="AlphaFoldDB" id="X1VTY7"/>
<gene>
    <name evidence="1" type="ORF">S12H4_56129</name>
</gene>
<name>X1VTY7_9ZZZZ</name>
<organism evidence="1">
    <name type="scientific">marine sediment metagenome</name>
    <dbReference type="NCBI Taxonomy" id="412755"/>
    <lineage>
        <taxon>unclassified sequences</taxon>
        <taxon>metagenomes</taxon>
        <taxon>ecological metagenomes</taxon>
    </lineage>
</organism>
<proteinExistence type="predicted"/>